<evidence type="ECO:0000313" key="2">
    <source>
        <dbReference type="Proteomes" id="UP000330809"/>
    </source>
</evidence>
<sequence length="203" mass="24009">MENFKYFALMYLNDWQFWDKPFSERIFSNDNKDSLDAFHHAAKYYKVTRNFRIDASESRLQAALDLVRAKRGALTEKNVCQTVDRLASEFESRYGKNAISAASKFLWLRHKSPVVIFDSRARKWLNKNGYKVPANDYTRYRQQWLCAFVDHRAEIDHACSGLMNVLDYSMAHDEDQQEVSGVVSSLWFQERVFDKFLWFNADN</sequence>
<evidence type="ECO:0000313" key="1">
    <source>
        <dbReference type="EMBL" id="VFB20470.1"/>
    </source>
</evidence>
<proteinExistence type="predicted"/>
<organism evidence="1 2">
    <name type="scientific">Pseudomonas fragi</name>
    <dbReference type="NCBI Taxonomy" id="296"/>
    <lineage>
        <taxon>Bacteria</taxon>
        <taxon>Pseudomonadati</taxon>
        <taxon>Pseudomonadota</taxon>
        <taxon>Gammaproteobacteria</taxon>
        <taxon>Pseudomonadales</taxon>
        <taxon>Pseudomonadaceae</taxon>
        <taxon>Pseudomonas</taxon>
    </lineage>
</organism>
<accession>A0A449IM21</accession>
<protein>
    <submittedName>
        <fullName evidence="1">Uncharacterized protein</fullName>
    </submittedName>
</protein>
<dbReference type="AlphaFoldDB" id="A0A449IM21"/>
<dbReference type="Proteomes" id="UP000330809">
    <property type="component" value="Unassembled WGS sequence"/>
</dbReference>
<dbReference type="EMBL" id="CAACYJ010000035">
    <property type="protein sequence ID" value="VFB20470.1"/>
    <property type="molecule type" value="Genomic_DNA"/>
</dbReference>
<dbReference type="RefSeq" id="WP_122456432.1">
    <property type="nucleotide sequence ID" value="NZ_CAACYJ010000035.1"/>
</dbReference>
<gene>
    <name evidence="1" type="ORF">NCTC10754_03089</name>
</gene>
<name>A0A449IM21_PSEFR</name>
<reference evidence="1 2" key="1">
    <citation type="submission" date="2019-02" db="EMBL/GenBank/DDBJ databases">
        <authorList>
            <consortium name="Pathogen Informatics"/>
        </authorList>
    </citation>
    <scope>NUCLEOTIDE SEQUENCE [LARGE SCALE GENOMIC DNA]</scope>
    <source>
        <strain evidence="1 2">3012STDY7103891</strain>
    </source>
</reference>